<protein>
    <submittedName>
        <fullName evidence="1">Uncharacterized protein</fullName>
    </submittedName>
</protein>
<reference evidence="2" key="1">
    <citation type="journal article" date="2013" name="Genome Announc.">
        <title>Complete Chromosome Sequence of Carnobacterium maltaromaticum LMA 28.</title>
        <authorList>
            <person name="Cailliez-Grimal C."/>
            <person name="Chaillou S."/>
            <person name="Anba-Mondoloni J."/>
            <person name="Loux V."/>
            <person name="Afzal M.I."/>
            <person name="Rahman A."/>
            <person name="Kergourlay G."/>
            <person name="Champomier-Verges M.C."/>
            <person name="Zagorec M."/>
            <person name="Dalgaard P."/>
            <person name="Leisner J.J."/>
            <person name="Prevost H."/>
            <person name="Revol-Junelles A.M."/>
            <person name="Borges F."/>
        </authorList>
    </citation>
    <scope>NUCLEOTIDE SEQUENCE</scope>
    <source>
        <strain evidence="2">LMA28</strain>
    </source>
</reference>
<dbReference type="KEGG" id="cml:BN424_2640"/>
<name>K8E5U7_CARML</name>
<evidence type="ECO:0000313" key="1">
    <source>
        <dbReference type="EMBL" id="CCO12079.2"/>
    </source>
</evidence>
<gene>
    <name evidence="1" type="ORF">BN424_2640</name>
</gene>
<keyword evidence="2" id="KW-1185">Reference proteome</keyword>
<evidence type="ECO:0000313" key="2">
    <source>
        <dbReference type="Proteomes" id="UP000000212"/>
    </source>
</evidence>
<proteinExistence type="predicted"/>
<dbReference type="STRING" id="1234679.BN424_2640"/>
<dbReference type="AlphaFoldDB" id="K8E5U7"/>
<dbReference type="Proteomes" id="UP000000212">
    <property type="component" value="Chromosome"/>
</dbReference>
<organism evidence="1 2">
    <name type="scientific">Carnobacterium maltaromaticum LMA28</name>
    <dbReference type="NCBI Taxonomy" id="1234679"/>
    <lineage>
        <taxon>Bacteria</taxon>
        <taxon>Bacillati</taxon>
        <taxon>Bacillota</taxon>
        <taxon>Bacilli</taxon>
        <taxon>Lactobacillales</taxon>
        <taxon>Carnobacteriaceae</taxon>
        <taxon>Carnobacterium</taxon>
    </lineage>
</organism>
<sequence>MKLLDMMIESHKGNTVNAIDYYRTLAKTSTREQNKAMSDYQEWKTTYDKENNLKALGRKRSGK</sequence>
<dbReference type="HOGENOM" id="CLU_2877511_0_0_9"/>
<accession>K8E5U7</accession>
<dbReference type="RefSeq" id="WP_015077132.1">
    <property type="nucleotide sequence ID" value="NC_019425.2"/>
</dbReference>
<dbReference type="EMBL" id="HE999757">
    <property type="protein sequence ID" value="CCO12079.2"/>
    <property type="molecule type" value="Genomic_DNA"/>
</dbReference>